<organism evidence="7 8">
    <name type="scientific">Chthonomonas calidirosea (strain DSM 23976 / ICMP 18418 / T49)</name>
    <dbReference type="NCBI Taxonomy" id="1303518"/>
    <lineage>
        <taxon>Bacteria</taxon>
        <taxon>Bacillati</taxon>
        <taxon>Armatimonadota</taxon>
        <taxon>Chthonomonadia</taxon>
        <taxon>Chthonomonadales</taxon>
        <taxon>Chthonomonadaceae</taxon>
        <taxon>Chthonomonas</taxon>
    </lineage>
</organism>
<keyword evidence="2" id="KW-0479">Metal-binding</keyword>
<name>S0EU27_CHTCT</name>
<dbReference type="PANTHER" id="PTHR46233:SF3">
    <property type="entry name" value="HYDROXYACYLGLUTATHIONE HYDROLASE GLOC"/>
    <property type="match status" value="1"/>
</dbReference>
<dbReference type="GO" id="GO:0016787">
    <property type="term" value="F:hydrolase activity"/>
    <property type="evidence" value="ECO:0007669"/>
    <property type="project" value="UniProtKB-KW"/>
</dbReference>
<dbReference type="Pfam" id="PF00753">
    <property type="entry name" value="Lactamase_B"/>
    <property type="match status" value="1"/>
</dbReference>
<dbReference type="InterPro" id="IPR036866">
    <property type="entry name" value="RibonucZ/Hydroxyglut_hydro"/>
</dbReference>
<dbReference type="PANTHER" id="PTHR46233">
    <property type="entry name" value="HYDROXYACYLGLUTATHIONE HYDROLASE GLOC"/>
    <property type="match status" value="1"/>
</dbReference>
<dbReference type="Proteomes" id="UP000014227">
    <property type="component" value="Chromosome I"/>
</dbReference>
<dbReference type="SMART" id="SM00849">
    <property type="entry name" value="Lactamase_B"/>
    <property type="match status" value="1"/>
</dbReference>
<dbReference type="OrthoDB" id="9802248at2"/>
<dbReference type="Gene3D" id="3.60.15.10">
    <property type="entry name" value="Ribonuclease Z/Hydroxyacylglutathione hydrolase-like"/>
    <property type="match status" value="1"/>
</dbReference>
<dbReference type="FunCoup" id="S0EU27">
    <property type="interactions" value="337"/>
</dbReference>
<dbReference type="EMBL" id="HF951689">
    <property type="protein sequence ID" value="CCW35093.1"/>
    <property type="molecule type" value="Genomic_DNA"/>
</dbReference>
<dbReference type="HOGENOM" id="CLU_030571_5_3_0"/>
<evidence type="ECO:0000256" key="5">
    <source>
        <dbReference type="SAM" id="MobiDB-lite"/>
    </source>
</evidence>
<dbReference type="SUPFAM" id="SSF56281">
    <property type="entry name" value="Metallo-hydrolase/oxidoreductase"/>
    <property type="match status" value="1"/>
</dbReference>
<feature type="domain" description="Metallo-beta-lactamase" evidence="6">
    <location>
        <begin position="12"/>
        <end position="189"/>
    </location>
</feature>
<dbReference type="CDD" id="cd16322">
    <property type="entry name" value="TTHA1623-like_MBL-fold"/>
    <property type="match status" value="1"/>
</dbReference>
<evidence type="ECO:0000259" key="6">
    <source>
        <dbReference type="SMART" id="SM00849"/>
    </source>
</evidence>
<dbReference type="STRING" id="454171.CP488_02820"/>
<dbReference type="InParanoid" id="S0EU27"/>
<protein>
    <submittedName>
        <fullName evidence="7">Zn-dependent hydrolases, including glyoxylases</fullName>
    </submittedName>
</protein>
<keyword evidence="3 7" id="KW-0378">Hydrolase</keyword>
<keyword evidence="4" id="KW-0862">Zinc</keyword>
<reference evidence="8" key="1">
    <citation type="submission" date="2013-03" db="EMBL/GenBank/DDBJ databases">
        <title>Genome sequence of Chthonomonas calidirosea, the first sequenced genome from the Armatimonadetes phylum (formally candidate division OP10).</title>
        <authorList>
            <person name="Lee K.C.Y."/>
            <person name="Morgan X.C."/>
            <person name="Dunfield P.F."/>
            <person name="Tamas I."/>
            <person name="Houghton K.M."/>
            <person name="Vyssotski M."/>
            <person name="Ryan J.L.J."/>
            <person name="Lagutin K."/>
            <person name="McDonald I.R."/>
            <person name="Stott M.B."/>
        </authorList>
    </citation>
    <scope>NUCLEOTIDE SEQUENCE [LARGE SCALE GENOMIC DNA]</scope>
    <source>
        <strain evidence="8">DSM 23976 / ICMP 18418 / T49</strain>
    </source>
</reference>
<comment type="cofactor">
    <cofactor evidence="1">
        <name>Zn(2+)</name>
        <dbReference type="ChEBI" id="CHEBI:29105"/>
    </cofactor>
</comment>
<dbReference type="RefSeq" id="WP_016482634.1">
    <property type="nucleotide sequence ID" value="NC_021487.1"/>
</dbReference>
<dbReference type="AlphaFoldDB" id="S0EU27"/>
<evidence type="ECO:0000256" key="2">
    <source>
        <dbReference type="ARBA" id="ARBA00022723"/>
    </source>
</evidence>
<dbReference type="eggNOG" id="COG0491">
    <property type="taxonomic scope" value="Bacteria"/>
</dbReference>
<evidence type="ECO:0000313" key="8">
    <source>
        <dbReference type="Proteomes" id="UP000014227"/>
    </source>
</evidence>
<dbReference type="InterPro" id="IPR051453">
    <property type="entry name" value="MBL_Glyoxalase_II"/>
</dbReference>
<proteinExistence type="predicted"/>
<sequence length="215" mass="23449">MPIYRHLLGPMDNNTYLIVDEVTGEAALVDPSFDSEQLLPEIEQLGYSLRYILNTHAHLDHVVGNAFFAAWTGAPIALHKDDLGLLHAVPEQAKAFQVEVEPSPEPEILLEDGQELPLGELSIKVLHTPGHAPGHVTFLVEDAALVGDCLFQGSIGRVDLPGGSAEQLMASLHNRLLTLPDETRVLPGHGEPTTIGAEKRHNPFLRSSGHVEHER</sequence>
<evidence type="ECO:0000256" key="4">
    <source>
        <dbReference type="ARBA" id="ARBA00022833"/>
    </source>
</evidence>
<accession>S0EU27</accession>
<evidence type="ECO:0000313" key="7">
    <source>
        <dbReference type="EMBL" id="CCW35093.1"/>
    </source>
</evidence>
<feature type="region of interest" description="Disordered" evidence="5">
    <location>
        <begin position="189"/>
        <end position="215"/>
    </location>
</feature>
<dbReference type="KEGG" id="ccz:CCALI_01275"/>
<dbReference type="InterPro" id="IPR001279">
    <property type="entry name" value="Metallo-B-lactamas"/>
</dbReference>
<keyword evidence="8" id="KW-1185">Reference proteome</keyword>
<dbReference type="GO" id="GO:0046872">
    <property type="term" value="F:metal ion binding"/>
    <property type="evidence" value="ECO:0007669"/>
    <property type="project" value="UniProtKB-KW"/>
</dbReference>
<dbReference type="PATRIC" id="fig|1303518.3.peg.1299"/>
<evidence type="ECO:0000256" key="1">
    <source>
        <dbReference type="ARBA" id="ARBA00001947"/>
    </source>
</evidence>
<gene>
    <name evidence="7" type="ORF">CCALI_01275</name>
</gene>
<evidence type="ECO:0000256" key="3">
    <source>
        <dbReference type="ARBA" id="ARBA00022801"/>
    </source>
</evidence>